<dbReference type="GeneID" id="108566598"/>
<name>A0ABM1N5G0_NICVS</name>
<dbReference type="Proteomes" id="UP000695000">
    <property type="component" value="Unplaced"/>
</dbReference>
<sequence length="241" mass="28101">MDDFLNKKKESGPVLDLSKAIANTKEEFRKLFDKVPDFKIKPEKLKHDDTKVRDNVKRMKFKTGRKDFKTMRKPFQFHDPIPVEMLSLKISELAVVPIDWKMLTSKRPKSKNEENFFSRMIELKKFELKAETKSKSVYSTDPHIRKVKNRGGVIEWRVVNCPDCQEDFCTGDVCKLYSYDSFVRVPEPPVKSPPIKSMSIEIGGRKKTMSKKIKKKGRKQSPSKKKKTKRSSKSKSPTRKK</sequence>
<keyword evidence="2" id="KW-1185">Reference proteome</keyword>
<evidence type="ECO:0000313" key="2">
    <source>
        <dbReference type="Proteomes" id="UP000695000"/>
    </source>
</evidence>
<evidence type="ECO:0000313" key="3">
    <source>
        <dbReference type="RefSeq" id="XP_017782060.1"/>
    </source>
</evidence>
<proteinExistence type="predicted"/>
<feature type="compositionally biased region" description="Basic residues" evidence="1">
    <location>
        <begin position="205"/>
        <end position="241"/>
    </location>
</feature>
<organism evidence="2 3">
    <name type="scientific">Nicrophorus vespilloides</name>
    <name type="common">Boreal carrion beetle</name>
    <dbReference type="NCBI Taxonomy" id="110193"/>
    <lineage>
        <taxon>Eukaryota</taxon>
        <taxon>Metazoa</taxon>
        <taxon>Ecdysozoa</taxon>
        <taxon>Arthropoda</taxon>
        <taxon>Hexapoda</taxon>
        <taxon>Insecta</taxon>
        <taxon>Pterygota</taxon>
        <taxon>Neoptera</taxon>
        <taxon>Endopterygota</taxon>
        <taxon>Coleoptera</taxon>
        <taxon>Polyphaga</taxon>
        <taxon>Staphyliniformia</taxon>
        <taxon>Silphidae</taxon>
        <taxon>Nicrophorinae</taxon>
        <taxon>Nicrophorus</taxon>
    </lineage>
</organism>
<gene>
    <name evidence="3" type="primary">LOC108566598</name>
</gene>
<accession>A0ABM1N5G0</accession>
<dbReference type="RefSeq" id="XP_017782060.1">
    <property type="nucleotide sequence ID" value="XM_017926571.1"/>
</dbReference>
<feature type="region of interest" description="Disordered" evidence="1">
    <location>
        <begin position="188"/>
        <end position="241"/>
    </location>
</feature>
<reference evidence="3" key="1">
    <citation type="submission" date="2025-08" db="UniProtKB">
        <authorList>
            <consortium name="RefSeq"/>
        </authorList>
    </citation>
    <scope>IDENTIFICATION</scope>
    <source>
        <tissue evidence="3">Whole Larva</tissue>
    </source>
</reference>
<evidence type="ECO:0000256" key="1">
    <source>
        <dbReference type="SAM" id="MobiDB-lite"/>
    </source>
</evidence>
<protein>
    <submittedName>
        <fullName evidence="3">Uncharacterized protein LOC108566598</fullName>
    </submittedName>
</protein>